<dbReference type="RefSeq" id="WP_090475899.1">
    <property type="nucleotide sequence ID" value="NZ_LT629710.1"/>
</dbReference>
<dbReference type="CDD" id="cd06193">
    <property type="entry name" value="siderophore_interacting"/>
    <property type="match status" value="1"/>
</dbReference>
<dbReference type="PANTHER" id="PTHR30157:SF0">
    <property type="entry name" value="NADPH-DEPENDENT FERRIC-CHELATE REDUCTASE"/>
    <property type="match status" value="1"/>
</dbReference>
<accession>A0A1H0MSS1</accession>
<organism evidence="2 3">
    <name type="scientific">Nakamurella panacisegetis</name>
    <dbReference type="NCBI Taxonomy" id="1090615"/>
    <lineage>
        <taxon>Bacteria</taxon>
        <taxon>Bacillati</taxon>
        <taxon>Actinomycetota</taxon>
        <taxon>Actinomycetes</taxon>
        <taxon>Nakamurellales</taxon>
        <taxon>Nakamurellaceae</taxon>
        <taxon>Nakamurella</taxon>
    </lineage>
</organism>
<dbReference type="AlphaFoldDB" id="A0A1H0MSS1"/>
<dbReference type="STRING" id="1090615.SAMN04515671_2092"/>
<dbReference type="Pfam" id="PF04954">
    <property type="entry name" value="SIP"/>
    <property type="match status" value="1"/>
</dbReference>
<dbReference type="EMBL" id="LT629710">
    <property type="protein sequence ID" value="SDO83463.1"/>
    <property type="molecule type" value="Genomic_DNA"/>
</dbReference>
<dbReference type="GO" id="GO:0016491">
    <property type="term" value="F:oxidoreductase activity"/>
    <property type="evidence" value="ECO:0007669"/>
    <property type="project" value="InterPro"/>
</dbReference>
<protein>
    <submittedName>
        <fullName evidence="2">NADPH-dependent ferric siderophore reductase, contains FAD-binding and SIP domains</fullName>
    </submittedName>
</protein>
<evidence type="ECO:0000313" key="2">
    <source>
        <dbReference type="EMBL" id="SDO83463.1"/>
    </source>
</evidence>
<evidence type="ECO:0000259" key="1">
    <source>
        <dbReference type="PROSITE" id="PS51384"/>
    </source>
</evidence>
<gene>
    <name evidence="2" type="ORF">SAMN04515671_2092</name>
</gene>
<dbReference type="PROSITE" id="PS51384">
    <property type="entry name" value="FAD_FR"/>
    <property type="match status" value="1"/>
</dbReference>
<dbReference type="InterPro" id="IPR007037">
    <property type="entry name" value="SIP_rossman_dom"/>
</dbReference>
<dbReference type="PANTHER" id="PTHR30157">
    <property type="entry name" value="FERRIC REDUCTASE, NADPH-DEPENDENT"/>
    <property type="match status" value="1"/>
</dbReference>
<dbReference type="InterPro" id="IPR017927">
    <property type="entry name" value="FAD-bd_FR_type"/>
</dbReference>
<keyword evidence="3" id="KW-1185">Reference proteome</keyword>
<evidence type="ECO:0000313" key="3">
    <source>
        <dbReference type="Proteomes" id="UP000198741"/>
    </source>
</evidence>
<dbReference type="SUPFAM" id="SSF63380">
    <property type="entry name" value="Riboflavin synthase domain-like"/>
    <property type="match status" value="1"/>
</dbReference>
<dbReference type="InterPro" id="IPR039374">
    <property type="entry name" value="SIP_fam"/>
</dbReference>
<dbReference type="Gene3D" id="3.40.50.80">
    <property type="entry name" value="Nucleotide-binding domain of ferredoxin-NADP reductase (FNR) module"/>
    <property type="match status" value="1"/>
</dbReference>
<dbReference type="FunFam" id="2.40.30.10:FF:000131">
    <property type="entry name" value="NADPH-dependent ferric siderophore reductase"/>
    <property type="match status" value="1"/>
</dbReference>
<name>A0A1H0MSS1_9ACTN</name>
<dbReference type="InterPro" id="IPR039261">
    <property type="entry name" value="FNR_nucleotide-bd"/>
</dbReference>
<dbReference type="InterPro" id="IPR017938">
    <property type="entry name" value="Riboflavin_synthase-like_b-brl"/>
</dbReference>
<reference evidence="2 3" key="1">
    <citation type="submission" date="2016-10" db="EMBL/GenBank/DDBJ databases">
        <authorList>
            <person name="de Groot N.N."/>
        </authorList>
    </citation>
    <scope>NUCLEOTIDE SEQUENCE [LARGE SCALE GENOMIC DNA]</scope>
    <source>
        <strain evidence="3">P4-7,KCTC 19426,CECT 7604</strain>
    </source>
</reference>
<dbReference type="Proteomes" id="UP000198741">
    <property type="component" value="Chromosome I"/>
</dbReference>
<sequence>MTQATRRRAAPKTATVVRTERLSPTMIRVVFGGADLVDFEPSDCTDSYVKLWFLQPGIDYPRPLDLDRIRAEVLPEHWPVARTYTVRNFDVVARELTIDFVLHGDSGIAGPWAARARPGDELLVDGPGGGYAPDPQAVFYLYLGDESALPAIAAALGALPADAAGQALIEVHDASSELPLAAPPGVAVSWVHAGDRPVGRALVEATRLLQFPAASVDAFVHGEAGFVKELRRLLRVERGVPKEHLSISGYWRIGATEEGWRAGKAEWNRQADEVEKAAGLA</sequence>
<dbReference type="Gene3D" id="2.40.30.10">
    <property type="entry name" value="Translation factors"/>
    <property type="match status" value="1"/>
</dbReference>
<dbReference type="InterPro" id="IPR013113">
    <property type="entry name" value="SIP_FAD-bd"/>
</dbReference>
<dbReference type="Pfam" id="PF08021">
    <property type="entry name" value="FAD_binding_9"/>
    <property type="match status" value="1"/>
</dbReference>
<proteinExistence type="predicted"/>
<feature type="domain" description="FAD-binding FR-type" evidence="1">
    <location>
        <begin position="9"/>
        <end position="134"/>
    </location>
</feature>
<dbReference type="OrthoDB" id="3291337at2"/>